<keyword evidence="4 6" id="KW-0067">ATP-binding</keyword>
<dbReference type="CDD" id="cd03230">
    <property type="entry name" value="ABC_DR_subfamily_A"/>
    <property type="match status" value="1"/>
</dbReference>
<evidence type="ECO:0000313" key="6">
    <source>
        <dbReference type="EMBL" id="MDQ2070490.1"/>
    </source>
</evidence>
<dbReference type="EMBL" id="JAVDDT010000008">
    <property type="protein sequence ID" value="MDQ2070490.1"/>
    <property type="molecule type" value="Genomic_DNA"/>
</dbReference>
<evidence type="ECO:0000256" key="4">
    <source>
        <dbReference type="ARBA" id="ARBA00022840"/>
    </source>
</evidence>
<dbReference type="InterPro" id="IPR003439">
    <property type="entry name" value="ABC_transporter-like_ATP-bd"/>
</dbReference>
<dbReference type="GO" id="GO:0005524">
    <property type="term" value="F:ATP binding"/>
    <property type="evidence" value="ECO:0007669"/>
    <property type="project" value="UniProtKB-KW"/>
</dbReference>
<proteinExistence type="inferred from homology"/>
<evidence type="ECO:0000256" key="2">
    <source>
        <dbReference type="ARBA" id="ARBA00022448"/>
    </source>
</evidence>
<organism evidence="6 7">
    <name type="scientific">Natronospira bacteriovora</name>
    <dbReference type="NCBI Taxonomy" id="3069753"/>
    <lineage>
        <taxon>Bacteria</taxon>
        <taxon>Pseudomonadati</taxon>
        <taxon>Pseudomonadota</taxon>
        <taxon>Gammaproteobacteria</taxon>
        <taxon>Natronospirales</taxon>
        <taxon>Natronospiraceae</taxon>
        <taxon>Natronospira</taxon>
    </lineage>
</organism>
<comment type="caution">
    <text evidence="6">The sequence shown here is derived from an EMBL/GenBank/DDBJ whole genome shotgun (WGS) entry which is preliminary data.</text>
</comment>
<dbReference type="InterPro" id="IPR003593">
    <property type="entry name" value="AAA+_ATPase"/>
</dbReference>
<keyword evidence="2" id="KW-0813">Transport</keyword>
<dbReference type="RefSeq" id="WP_306728990.1">
    <property type="nucleotide sequence ID" value="NZ_JAVDDT010000008.1"/>
</dbReference>
<evidence type="ECO:0000256" key="3">
    <source>
        <dbReference type="ARBA" id="ARBA00022741"/>
    </source>
</evidence>
<dbReference type="PANTHER" id="PTHR43335">
    <property type="entry name" value="ABC TRANSPORTER, ATP-BINDING PROTEIN"/>
    <property type="match status" value="1"/>
</dbReference>
<gene>
    <name evidence="6" type="ORF">RBH19_11425</name>
</gene>
<keyword evidence="3" id="KW-0547">Nucleotide-binding</keyword>
<dbReference type="InterPro" id="IPR027417">
    <property type="entry name" value="P-loop_NTPase"/>
</dbReference>
<dbReference type="PROSITE" id="PS50893">
    <property type="entry name" value="ABC_TRANSPORTER_2"/>
    <property type="match status" value="1"/>
</dbReference>
<accession>A0ABU0W8Y3</accession>
<sequence>MQSASETLVECHDLGRDYGQHTAVDKVSFSLSRGEVLAFLGPNGAGKSSTMNMLTGCLAPSRGSVRIAGIDLLESPKSAKAHVGYLPEHPPLYPELTVNEYLAFTARLRGLRREKVRQAVARARARCGLEAQGKRLIGHLSRGYQQRVGIAQAIIHEPALVILDEPTVGLDPIQVREIRALIRELGQDHGVILSTHILPEVTATCSRVQIMFRGRLVYEDHMAAINRGHSRQLRLTLSYPIDPSALWELPGVESVEKLDEQDFRIQHAGREELAPMAAELAVKQGWGLKRLEPEQASLEQIFVALTGQDNAPAEGAAA</sequence>
<keyword evidence="7" id="KW-1185">Reference proteome</keyword>
<evidence type="ECO:0000256" key="1">
    <source>
        <dbReference type="ARBA" id="ARBA00005417"/>
    </source>
</evidence>
<evidence type="ECO:0000259" key="5">
    <source>
        <dbReference type="PROSITE" id="PS50893"/>
    </source>
</evidence>
<name>A0ABU0W8Y3_9GAMM</name>
<dbReference type="Pfam" id="PF00005">
    <property type="entry name" value="ABC_tran"/>
    <property type="match status" value="1"/>
</dbReference>
<dbReference type="Gene3D" id="3.40.50.300">
    <property type="entry name" value="P-loop containing nucleotide triphosphate hydrolases"/>
    <property type="match status" value="1"/>
</dbReference>
<dbReference type="SMART" id="SM00382">
    <property type="entry name" value="AAA"/>
    <property type="match status" value="1"/>
</dbReference>
<dbReference type="Proteomes" id="UP001239019">
    <property type="component" value="Unassembled WGS sequence"/>
</dbReference>
<comment type="similarity">
    <text evidence="1">Belongs to the ABC transporter superfamily.</text>
</comment>
<dbReference type="PANTHER" id="PTHR43335:SF4">
    <property type="entry name" value="ABC TRANSPORTER, ATP-BINDING PROTEIN"/>
    <property type="match status" value="1"/>
</dbReference>
<evidence type="ECO:0000313" key="7">
    <source>
        <dbReference type="Proteomes" id="UP001239019"/>
    </source>
</evidence>
<protein>
    <submittedName>
        <fullName evidence="6">ATP-binding cassette domain-containing protein</fullName>
    </submittedName>
</protein>
<feature type="domain" description="ABC transporter" evidence="5">
    <location>
        <begin position="9"/>
        <end position="238"/>
    </location>
</feature>
<reference evidence="6 7" key="1">
    <citation type="submission" date="2023-08" db="EMBL/GenBank/DDBJ databases">
        <title>Whole-genome sequencing of halo(alkali)philic microorganisms from hypersaline lakes.</title>
        <authorList>
            <person name="Sorokin D.Y."/>
            <person name="Abbas B."/>
            <person name="Merkel A.Y."/>
        </authorList>
    </citation>
    <scope>NUCLEOTIDE SEQUENCE [LARGE SCALE GENOMIC DNA]</scope>
    <source>
        <strain evidence="6 7">AB-CW4</strain>
    </source>
</reference>
<dbReference type="SUPFAM" id="SSF52540">
    <property type="entry name" value="P-loop containing nucleoside triphosphate hydrolases"/>
    <property type="match status" value="1"/>
</dbReference>